<comment type="caution">
    <text evidence="1">The sequence shown here is derived from an EMBL/GenBank/DDBJ whole genome shotgun (WGS) entry which is preliminary data.</text>
</comment>
<dbReference type="AlphaFoldDB" id="A0ABC9XVC9"/>
<name>A0ABC9XVC9_GRUJA</name>
<accession>A0ABC9XVC9</accession>
<dbReference type="EMBL" id="BAAFJT010000027">
    <property type="protein sequence ID" value="GAB0200472.1"/>
    <property type="molecule type" value="Genomic_DNA"/>
</dbReference>
<dbReference type="PANTHER" id="PTHR22605">
    <property type="entry name" value="RZ-TYPE DOMAIN-CONTAINING PROTEIN"/>
    <property type="match status" value="1"/>
</dbReference>
<organism evidence="1 2">
    <name type="scientific">Grus japonensis</name>
    <name type="common">Japanese crane</name>
    <name type="synonym">Red-crowned crane</name>
    <dbReference type="NCBI Taxonomy" id="30415"/>
    <lineage>
        <taxon>Eukaryota</taxon>
        <taxon>Metazoa</taxon>
        <taxon>Chordata</taxon>
        <taxon>Craniata</taxon>
        <taxon>Vertebrata</taxon>
        <taxon>Euteleostomi</taxon>
        <taxon>Archelosauria</taxon>
        <taxon>Archosauria</taxon>
        <taxon>Dinosauria</taxon>
        <taxon>Saurischia</taxon>
        <taxon>Theropoda</taxon>
        <taxon>Coelurosauria</taxon>
        <taxon>Aves</taxon>
        <taxon>Neognathae</taxon>
        <taxon>Neoaves</taxon>
        <taxon>Gruiformes</taxon>
        <taxon>Gruidae</taxon>
        <taxon>Grus</taxon>
    </lineage>
</organism>
<evidence type="ECO:0000313" key="1">
    <source>
        <dbReference type="EMBL" id="GAB0200472.1"/>
    </source>
</evidence>
<gene>
    <name evidence="1" type="ORF">GRJ2_002512600</name>
</gene>
<dbReference type="Proteomes" id="UP001623348">
    <property type="component" value="Unassembled WGS sequence"/>
</dbReference>
<reference evidence="1 2" key="1">
    <citation type="submission" date="2024-06" db="EMBL/GenBank/DDBJ databases">
        <title>The draft genome of Grus japonensis, version 3.</title>
        <authorList>
            <person name="Nabeshima K."/>
            <person name="Suzuki S."/>
            <person name="Onuma M."/>
        </authorList>
    </citation>
    <scope>NUCLEOTIDE SEQUENCE [LARGE SCALE GENOMIC DNA]</scope>
    <source>
        <strain evidence="1 2">451A</strain>
    </source>
</reference>
<dbReference type="InterPro" id="IPR031248">
    <property type="entry name" value="RNF213"/>
</dbReference>
<proteinExistence type="predicted"/>
<evidence type="ECO:0000313" key="2">
    <source>
        <dbReference type="Proteomes" id="UP001623348"/>
    </source>
</evidence>
<protein>
    <submittedName>
        <fullName evidence="1">E3 ubiquitin-protein ligase rnf213-alpha-like</fullName>
    </submittedName>
</protein>
<sequence>MVILEVFLSSFRDHDLERGFGNGRQQDGLLVEGRLPIEVFRGTVEAHEVLQPQPLADPGVPQEVAEADETEIPVFVELASISATKNDMCIDTVSFFRDTMAAFAPIRLDPSPTAEFDPFAAAPSFAREAIAKDSELPKKLKDSCDNREWIKMVHDSHGSVEHSLISQAGSINRNGVFYHLGTFKIQG</sequence>
<keyword evidence="2" id="KW-1185">Reference proteome</keyword>
<dbReference type="PANTHER" id="PTHR22605:SF16">
    <property type="entry name" value="E3 UBIQUITIN-PROTEIN LIGASE RNF213"/>
    <property type="match status" value="1"/>
</dbReference>